<dbReference type="OrthoDB" id="10292882at2759"/>
<proteinExistence type="predicted"/>
<dbReference type="VEuPathDB" id="ToxoDB:ETH_00024025"/>
<dbReference type="Proteomes" id="UP000030747">
    <property type="component" value="Unassembled WGS sequence"/>
</dbReference>
<evidence type="ECO:0000313" key="1">
    <source>
        <dbReference type="EMBL" id="CDJ41173.1"/>
    </source>
</evidence>
<keyword evidence="2" id="KW-1185">Reference proteome</keyword>
<dbReference type="RefSeq" id="XP_013231923.1">
    <property type="nucleotide sequence ID" value="XM_013376469.1"/>
</dbReference>
<organism evidence="1 2">
    <name type="scientific">Eimeria tenella</name>
    <name type="common">Coccidian parasite</name>
    <dbReference type="NCBI Taxonomy" id="5802"/>
    <lineage>
        <taxon>Eukaryota</taxon>
        <taxon>Sar</taxon>
        <taxon>Alveolata</taxon>
        <taxon>Apicomplexa</taxon>
        <taxon>Conoidasida</taxon>
        <taxon>Coccidia</taxon>
        <taxon>Eucoccidiorida</taxon>
        <taxon>Eimeriorina</taxon>
        <taxon>Eimeriidae</taxon>
        <taxon>Eimeria</taxon>
    </lineage>
</organism>
<dbReference type="GeneID" id="25253917"/>
<evidence type="ECO:0000313" key="2">
    <source>
        <dbReference type="Proteomes" id="UP000030747"/>
    </source>
</evidence>
<reference evidence="1" key="1">
    <citation type="submission" date="2013-10" db="EMBL/GenBank/DDBJ databases">
        <title>Genomic analysis of the causative agents of coccidiosis in chickens.</title>
        <authorList>
            <person name="Reid A.J."/>
            <person name="Blake D."/>
            <person name="Billington K."/>
            <person name="Browne H."/>
            <person name="Dunn M."/>
            <person name="Hung S."/>
            <person name="Kawahara F."/>
            <person name="Miranda-Saavedra D."/>
            <person name="Mourier T."/>
            <person name="Nagra H."/>
            <person name="Otto T.D."/>
            <person name="Rawlings N."/>
            <person name="Sanchez A."/>
            <person name="Sanders M."/>
            <person name="Subramaniam C."/>
            <person name="Tay Y."/>
            <person name="Dear P."/>
            <person name="Doerig C."/>
            <person name="Gruber A."/>
            <person name="Parkinson J."/>
            <person name="Shirley M."/>
            <person name="Wan K.L."/>
            <person name="Berriman M."/>
            <person name="Tomley F."/>
            <person name="Pain A."/>
        </authorList>
    </citation>
    <scope>NUCLEOTIDE SEQUENCE [LARGE SCALE GENOMIC DNA]</scope>
    <source>
        <strain evidence="1">Houghton</strain>
    </source>
</reference>
<gene>
    <name evidence="1" type="ORF">ETH_00024025</name>
</gene>
<accession>U6KW70</accession>
<dbReference type="EMBL" id="HG675525">
    <property type="protein sequence ID" value="CDJ41173.1"/>
    <property type="molecule type" value="Genomic_DNA"/>
</dbReference>
<protein>
    <submittedName>
        <fullName evidence="1">Uncharacterized protein</fullName>
    </submittedName>
</protein>
<dbReference type="AlphaFoldDB" id="U6KW70"/>
<reference evidence="1" key="2">
    <citation type="submission" date="2013-10" db="EMBL/GenBank/DDBJ databases">
        <authorList>
            <person name="Aslett M."/>
        </authorList>
    </citation>
    <scope>NUCLEOTIDE SEQUENCE [LARGE SCALE GENOMIC DNA]</scope>
    <source>
        <strain evidence="1">Houghton</strain>
    </source>
</reference>
<sequence>MMSNTKSVNMSNIQKKSGVEHLLLFGPIARNSWTLTAEKGALKVEAYLDAQPLLHMLQGRRVKDFLLADDALSMEENVGIK</sequence>
<name>U6KW70_EIMTE</name>